<dbReference type="InterPro" id="IPR006530">
    <property type="entry name" value="YD"/>
</dbReference>
<dbReference type="Pfam" id="PF05593">
    <property type="entry name" value="RHS_repeat"/>
    <property type="match status" value="2"/>
</dbReference>
<feature type="region of interest" description="Disordered" evidence="1">
    <location>
        <begin position="212"/>
        <end position="237"/>
    </location>
</feature>
<dbReference type="NCBIfam" id="TIGR01643">
    <property type="entry name" value="YD_repeat_2x"/>
    <property type="match status" value="4"/>
</dbReference>
<feature type="compositionally biased region" description="Polar residues" evidence="1">
    <location>
        <begin position="212"/>
        <end position="221"/>
    </location>
</feature>
<evidence type="ECO:0000256" key="1">
    <source>
        <dbReference type="SAM" id="MobiDB-lite"/>
    </source>
</evidence>
<comment type="caution">
    <text evidence="2">The sequence shown here is derived from an EMBL/GenBank/DDBJ whole genome shotgun (WGS) entry which is preliminary data.</text>
</comment>
<sequence length="269" mass="29004">MNCWAGAAADRLATPAAERLSVTDPTGPRVETTYDDLGHAVTSTQLERYPTPSAFTTKMTYDDGGRLTTVTSPSNEVTTFGYDTLGQRVSSTDPAGVVTKLGYDSIGRQNRVSDGLNRTTFQTFDTAGRPATQYSLDASETLLRSTRNHYDRAGNVVKTTDPLNRATTFTYDAMNRVIGQVEPVAKVVRSPRRSAMTLPATAPASLTAAVTRPSTPSTASALVSRPSNRRRRHIPTFRTAPGPLATIWPVTLRLCAPPAAWSAHVRSTC</sequence>
<evidence type="ECO:0000313" key="2">
    <source>
        <dbReference type="EMBL" id="RAS61845.1"/>
    </source>
</evidence>
<proteinExistence type="predicted"/>
<name>A0ABX9E114_9PSEU</name>
<dbReference type="InterPro" id="IPR050708">
    <property type="entry name" value="T6SS_VgrG/RHS"/>
</dbReference>
<protein>
    <submittedName>
        <fullName evidence="2">YD repeat-containing protein</fullName>
    </submittedName>
</protein>
<keyword evidence="3" id="KW-1185">Reference proteome</keyword>
<dbReference type="Gene3D" id="2.180.10.10">
    <property type="entry name" value="RHS repeat-associated core"/>
    <property type="match status" value="1"/>
</dbReference>
<dbReference type="EMBL" id="QLTT01000009">
    <property type="protein sequence ID" value="RAS61845.1"/>
    <property type="molecule type" value="Genomic_DNA"/>
</dbReference>
<dbReference type="PANTHER" id="PTHR32305:SF15">
    <property type="entry name" value="PROTEIN RHSA-RELATED"/>
    <property type="match status" value="1"/>
</dbReference>
<reference evidence="2 3" key="1">
    <citation type="submission" date="2018-06" db="EMBL/GenBank/DDBJ databases">
        <title>Genomic Encyclopedia of Type Strains, Phase IV (KMG-IV): sequencing the most valuable type-strain genomes for metagenomic binning, comparative biology and taxonomic classification.</title>
        <authorList>
            <person name="Goeker M."/>
        </authorList>
    </citation>
    <scope>NUCLEOTIDE SEQUENCE [LARGE SCALE GENOMIC DNA]</scope>
    <source>
        <strain evidence="2 3">DSM 45479</strain>
    </source>
</reference>
<gene>
    <name evidence="2" type="ORF">C8D87_109292</name>
</gene>
<dbReference type="Proteomes" id="UP000248714">
    <property type="component" value="Unassembled WGS sequence"/>
</dbReference>
<dbReference type="InterPro" id="IPR031325">
    <property type="entry name" value="RHS_repeat"/>
</dbReference>
<organism evidence="2 3">
    <name type="scientific">Lentzea atacamensis</name>
    <dbReference type="NCBI Taxonomy" id="531938"/>
    <lineage>
        <taxon>Bacteria</taxon>
        <taxon>Bacillati</taxon>
        <taxon>Actinomycetota</taxon>
        <taxon>Actinomycetes</taxon>
        <taxon>Pseudonocardiales</taxon>
        <taxon>Pseudonocardiaceae</taxon>
        <taxon>Lentzea</taxon>
    </lineage>
</organism>
<evidence type="ECO:0000313" key="3">
    <source>
        <dbReference type="Proteomes" id="UP000248714"/>
    </source>
</evidence>
<accession>A0ABX9E114</accession>
<dbReference type="PANTHER" id="PTHR32305">
    <property type="match status" value="1"/>
</dbReference>